<dbReference type="CDD" id="cd02020">
    <property type="entry name" value="CMPK"/>
    <property type="match status" value="1"/>
</dbReference>
<keyword evidence="4 10" id="KW-0418">Kinase</keyword>
<name>A0A6V8NNY1_9ACTN</name>
<keyword evidence="3" id="KW-0547">Nucleotide-binding</keyword>
<comment type="caution">
    <text evidence="10">The sequence shown here is derived from an EMBL/GenBank/DDBJ whole genome shotgun (WGS) entry which is preliminary data.</text>
</comment>
<comment type="catalytic activity">
    <reaction evidence="6">
        <text>dCMP + ATP = dCDP + ADP</text>
        <dbReference type="Rhea" id="RHEA:25094"/>
        <dbReference type="ChEBI" id="CHEBI:30616"/>
        <dbReference type="ChEBI" id="CHEBI:57566"/>
        <dbReference type="ChEBI" id="CHEBI:58593"/>
        <dbReference type="ChEBI" id="CHEBI:456216"/>
        <dbReference type="EC" id="2.7.4.25"/>
    </reaction>
</comment>
<comment type="catalytic activity">
    <reaction evidence="7">
        <text>CMP + ATP = CDP + ADP</text>
        <dbReference type="Rhea" id="RHEA:11600"/>
        <dbReference type="ChEBI" id="CHEBI:30616"/>
        <dbReference type="ChEBI" id="CHEBI:58069"/>
        <dbReference type="ChEBI" id="CHEBI:60377"/>
        <dbReference type="ChEBI" id="CHEBI:456216"/>
        <dbReference type="EC" id="2.7.4.25"/>
    </reaction>
</comment>
<evidence type="ECO:0000313" key="10">
    <source>
        <dbReference type="EMBL" id="GFP20186.1"/>
    </source>
</evidence>
<dbReference type="GO" id="GO:0005524">
    <property type="term" value="F:ATP binding"/>
    <property type="evidence" value="ECO:0007669"/>
    <property type="project" value="UniProtKB-KW"/>
</dbReference>
<dbReference type="Gene3D" id="3.40.50.300">
    <property type="entry name" value="P-loop containing nucleotide triphosphate hydrolases"/>
    <property type="match status" value="1"/>
</dbReference>
<keyword evidence="2" id="KW-0808">Transferase</keyword>
<feature type="compositionally biased region" description="Basic and acidic residues" evidence="8">
    <location>
        <begin position="91"/>
        <end position="105"/>
    </location>
</feature>
<evidence type="ECO:0000259" key="9">
    <source>
        <dbReference type="Pfam" id="PF02224"/>
    </source>
</evidence>
<feature type="non-terminal residue" evidence="10">
    <location>
        <position position="1"/>
    </location>
</feature>
<accession>A0A6V8NNY1</accession>
<dbReference type="InterPro" id="IPR027417">
    <property type="entry name" value="P-loop_NTPase"/>
</dbReference>
<evidence type="ECO:0000256" key="8">
    <source>
        <dbReference type="SAM" id="MobiDB-lite"/>
    </source>
</evidence>
<feature type="region of interest" description="Disordered" evidence="8">
    <location>
        <begin position="91"/>
        <end position="116"/>
    </location>
</feature>
<dbReference type="GO" id="GO:0036431">
    <property type="term" value="F:dCMP kinase activity"/>
    <property type="evidence" value="ECO:0007669"/>
    <property type="project" value="InterPro"/>
</dbReference>
<protein>
    <recommendedName>
        <fullName evidence="1">(d)CMP kinase</fullName>
        <ecNumber evidence="1">2.7.4.25</ecNumber>
    </recommendedName>
</protein>
<evidence type="ECO:0000256" key="6">
    <source>
        <dbReference type="ARBA" id="ARBA00047615"/>
    </source>
</evidence>
<reference evidence="10 11" key="1">
    <citation type="journal article" date="2020" name="Front. Microbiol.">
        <title>Single-cell genomics of novel Actinobacteria with the Wood-Ljungdahl pathway discovered in a serpentinizing system.</title>
        <authorList>
            <person name="Merino N."/>
            <person name="Kawai M."/>
            <person name="Boyd E.S."/>
            <person name="Colman D.R."/>
            <person name="McGlynn S.E."/>
            <person name="Nealson K.H."/>
            <person name="Kurokawa K."/>
            <person name="Hongoh Y."/>
        </authorList>
    </citation>
    <scope>NUCLEOTIDE SEQUENCE [LARGE SCALE GENOMIC DNA]</scope>
    <source>
        <strain evidence="10 11">S03</strain>
    </source>
</reference>
<dbReference type="GO" id="GO:0006139">
    <property type="term" value="P:nucleobase-containing compound metabolic process"/>
    <property type="evidence" value="ECO:0007669"/>
    <property type="project" value="InterPro"/>
</dbReference>
<proteinExistence type="predicted"/>
<dbReference type="AlphaFoldDB" id="A0A6V8NNY1"/>
<sequence length="144" mass="16449">HIRSLEVERHVSQVARISGVRRILVQKQREIIQEGGWVVEGRDIGSVVCPQAILKIFLTASSEERVKRRREQFHRGPTSLTGVELEDVEKEMNQRDWLDSTRDDSPLIEPPDSLRIDTTGKSAEEVVEEIMAAYGRSRHAGRHN</sequence>
<dbReference type="Proteomes" id="UP000574717">
    <property type="component" value="Unassembled WGS sequence"/>
</dbReference>
<organism evidence="10 11">
    <name type="scientific">Candidatus Hakubella thermalkaliphila</name>
    <dbReference type="NCBI Taxonomy" id="2754717"/>
    <lineage>
        <taxon>Bacteria</taxon>
        <taxon>Bacillati</taxon>
        <taxon>Actinomycetota</taxon>
        <taxon>Actinomycetota incertae sedis</taxon>
        <taxon>Candidatus Hakubellales</taxon>
        <taxon>Candidatus Hakubellaceae</taxon>
        <taxon>Candidatus Hakubella</taxon>
    </lineage>
</organism>
<feature type="domain" description="Cytidylate kinase" evidence="9">
    <location>
        <begin position="2"/>
        <end position="133"/>
    </location>
</feature>
<dbReference type="EC" id="2.7.4.25" evidence="1"/>
<evidence type="ECO:0000256" key="2">
    <source>
        <dbReference type="ARBA" id="ARBA00022679"/>
    </source>
</evidence>
<keyword evidence="5" id="KW-0067">ATP-binding</keyword>
<evidence type="ECO:0000313" key="11">
    <source>
        <dbReference type="Proteomes" id="UP000574717"/>
    </source>
</evidence>
<evidence type="ECO:0000256" key="3">
    <source>
        <dbReference type="ARBA" id="ARBA00022741"/>
    </source>
</evidence>
<evidence type="ECO:0000256" key="5">
    <source>
        <dbReference type="ARBA" id="ARBA00022840"/>
    </source>
</evidence>
<dbReference type="SUPFAM" id="SSF52540">
    <property type="entry name" value="P-loop containing nucleoside triphosphate hydrolases"/>
    <property type="match status" value="1"/>
</dbReference>
<evidence type="ECO:0000256" key="7">
    <source>
        <dbReference type="ARBA" id="ARBA00048478"/>
    </source>
</evidence>
<evidence type="ECO:0000256" key="4">
    <source>
        <dbReference type="ARBA" id="ARBA00022777"/>
    </source>
</evidence>
<gene>
    <name evidence="10" type="ORF">HKBW3S03_01687</name>
</gene>
<dbReference type="RefSeq" id="WP_176237235.1">
    <property type="nucleotide sequence ID" value="NZ_BLRU01000286.1"/>
</dbReference>
<dbReference type="EMBL" id="BLRU01000286">
    <property type="protein sequence ID" value="GFP20186.1"/>
    <property type="molecule type" value="Genomic_DNA"/>
</dbReference>
<dbReference type="InterPro" id="IPR011994">
    <property type="entry name" value="Cytidylate_kinase_dom"/>
</dbReference>
<evidence type="ECO:0000256" key="1">
    <source>
        <dbReference type="ARBA" id="ARBA00012906"/>
    </source>
</evidence>
<dbReference type="Pfam" id="PF02224">
    <property type="entry name" value="Cytidylate_kin"/>
    <property type="match status" value="1"/>
</dbReference>